<dbReference type="EMBL" id="BTGU01005517">
    <property type="protein sequence ID" value="GMN24437.1"/>
    <property type="molecule type" value="Genomic_DNA"/>
</dbReference>
<proteinExistence type="predicted"/>
<name>A0AA88CKC2_FICCA</name>
<evidence type="ECO:0000313" key="4">
    <source>
        <dbReference type="EMBL" id="GMN24593.1"/>
    </source>
</evidence>
<organism evidence="4 6">
    <name type="scientific">Ficus carica</name>
    <name type="common">Common fig</name>
    <dbReference type="NCBI Taxonomy" id="3494"/>
    <lineage>
        <taxon>Eukaryota</taxon>
        <taxon>Viridiplantae</taxon>
        <taxon>Streptophyta</taxon>
        <taxon>Embryophyta</taxon>
        <taxon>Tracheophyta</taxon>
        <taxon>Spermatophyta</taxon>
        <taxon>Magnoliopsida</taxon>
        <taxon>eudicotyledons</taxon>
        <taxon>Gunneridae</taxon>
        <taxon>Pentapetalae</taxon>
        <taxon>rosids</taxon>
        <taxon>fabids</taxon>
        <taxon>Rosales</taxon>
        <taxon>Moraceae</taxon>
        <taxon>Ficeae</taxon>
        <taxon>Ficus</taxon>
    </lineage>
</organism>
<feature type="chain" id="PRO_5041851652" evidence="1">
    <location>
        <begin position="22"/>
        <end position="93"/>
    </location>
</feature>
<comment type="caution">
    <text evidence="4">The sequence shown here is derived from an EMBL/GenBank/DDBJ whole genome shotgun (WGS) entry which is preliminary data.</text>
</comment>
<protein>
    <submittedName>
        <fullName evidence="4">Uncharacterized protein</fullName>
    </submittedName>
</protein>
<sequence length="93" mass="9840">MSLGICLSVFLLVFLLAGSKANINDGQDCLVARIGGVIEYSSRVGKEQKIAIEMAAQDLIFINNSPTCTTLDLHLQDSRGNPARATASGNNST</sequence>
<evidence type="ECO:0000313" key="5">
    <source>
        <dbReference type="EMBL" id="GMN24618.1"/>
    </source>
</evidence>
<dbReference type="EMBL" id="BTGU01005525">
    <property type="protein sequence ID" value="GMN24618.1"/>
    <property type="molecule type" value="Genomic_DNA"/>
</dbReference>
<reference evidence="4" key="1">
    <citation type="submission" date="2023-07" db="EMBL/GenBank/DDBJ databases">
        <title>draft genome sequence of fig (Ficus carica).</title>
        <authorList>
            <person name="Takahashi T."/>
            <person name="Nishimura K."/>
        </authorList>
    </citation>
    <scope>NUCLEOTIDE SEQUENCE</scope>
</reference>
<evidence type="ECO:0000256" key="1">
    <source>
        <dbReference type="SAM" id="SignalP"/>
    </source>
</evidence>
<evidence type="ECO:0000313" key="6">
    <source>
        <dbReference type="Proteomes" id="UP001187192"/>
    </source>
</evidence>
<dbReference type="AlphaFoldDB" id="A0AA88CKC2"/>
<feature type="signal peptide" evidence="1">
    <location>
        <begin position="1"/>
        <end position="21"/>
    </location>
</feature>
<accession>A0AA88CKC2</accession>
<dbReference type="EMBL" id="BTGU01005516">
    <property type="protein sequence ID" value="GMN24408.1"/>
    <property type="molecule type" value="Genomic_DNA"/>
</dbReference>
<keyword evidence="1" id="KW-0732">Signal</keyword>
<keyword evidence="6" id="KW-1185">Reference proteome</keyword>
<evidence type="ECO:0000313" key="2">
    <source>
        <dbReference type="EMBL" id="GMN24408.1"/>
    </source>
</evidence>
<evidence type="ECO:0000313" key="3">
    <source>
        <dbReference type="EMBL" id="GMN24437.1"/>
    </source>
</evidence>
<gene>
    <name evidence="2" type="ORF">TIFTF001_047634</name>
    <name evidence="3" type="ORF">TIFTF001_047638</name>
    <name evidence="4" type="ORF">TIFTF001_047649</name>
    <name evidence="5" type="ORF">TIFTF001_047653</name>
</gene>
<dbReference type="Proteomes" id="UP001187192">
    <property type="component" value="Unassembled WGS sequence"/>
</dbReference>
<dbReference type="EMBL" id="BTGU01005524">
    <property type="protein sequence ID" value="GMN24593.1"/>
    <property type="molecule type" value="Genomic_DNA"/>
</dbReference>